<evidence type="ECO:0000313" key="4">
    <source>
        <dbReference type="Proteomes" id="UP001303647"/>
    </source>
</evidence>
<dbReference type="EMBL" id="MU857610">
    <property type="protein sequence ID" value="KAK4250795.1"/>
    <property type="molecule type" value="Genomic_DNA"/>
</dbReference>
<sequence length="362" mass="38687">MAGGFDPIDPVQCAHYAAFASHLDRRSFDFIYWFLFALVIVMLFLASWKYSGVLDKVRTLGLDPDSRQYKNRMKMCMVVCGIYAVVSVVAVVMEVYALMALQFCDGEDLMPLYWSTWTMMQVGSLIAIVGIMLAIFNSLRGSKNPPWALALGTPVLVVAGIGHAVHGAVHKRVKRVRSMSRGRRRAMSASASDSIVRLESAGGGIGGGVGGAGLPMSRELTLRADDSDERDEVATPTIAGIPAHFVGFTGSGAPILRFAEDPDRLEPEHGTVIGKGEDGHVMIAFKRAMTIVQETNADGSNTNGSGNGNENGNGNHAGWGRGRRSSNPDSRPSRSGTPGPRSPVVRIAPTPMTSSEHGSSPV</sequence>
<protein>
    <submittedName>
        <fullName evidence="3">Uncharacterized protein</fullName>
    </submittedName>
</protein>
<reference evidence="3" key="2">
    <citation type="submission" date="2023-05" db="EMBL/GenBank/DDBJ databases">
        <authorList>
            <consortium name="Lawrence Berkeley National Laboratory"/>
            <person name="Steindorff A."/>
            <person name="Hensen N."/>
            <person name="Bonometti L."/>
            <person name="Westerberg I."/>
            <person name="Brannstrom I.O."/>
            <person name="Guillou S."/>
            <person name="Cros-Aarteil S."/>
            <person name="Calhoun S."/>
            <person name="Haridas S."/>
            <person name="Kuo A."/>
            <person name="Mondo S."/>
            <person name="Pangilinan J."/>
            <person name="Riley R."/>
            <person name="Labutti K."/>
            <person name="Andreopoulos B."/>
            <person name="Lipzen A."/>
            <person name="Chen C."/>
            <person name="Yanf M."/>
            <person name="Daum C."/>
            <person name="Ng V."/>
            <person name="Clum A."/>
            <person name="Ohm R."/>
            <person name="Martin F."/>
            <person name="Silar P."/>
            <person name="Natvig D."/>
            <person name="Lalanne C."/>
            <person name="Gautier V."/>
            <person name="Ament-Velasquez S.L."/>
            <person name="Kruys A."/>
            <person name="Hutchinson M.I."/>
            <person name="Powell A.J."/>
            <person name="Barry K."/>
            <person name="Miller A.N."/>
            <person name="Grigoriev I.V."/>
            <person name="Debuchy R."/>
            <person name="Gladieux P."/>
            <person name="Thoren M.H."/>
            <person name="Johannesson H."/>
        </authorList>
    </citation>
    <scope>NUCLEOTIDE SEQUENCE</scope>
    <source>
        <strain evidence="3">CBS 359.72</strain>
    </source>
</reference>
<name>A0AAN7CZD8_9PEZI</name>
<accession>A0AAN7CZD8</accession>
<dbReference type="Proteomes" id="UP001303647">
    <property type="component" value="Unassembled WGS sequence"/>
</dbReference>
<feature type="compositionally biased region" description="Gly residues" evidence="1">
    <location>
        <begin position="305"/>
        <end position="320"/>
    </location>
</feature>
<organism evidence="3 4">
    <name type="scientific">Corynascus novoguineensis</name>
    <dbReference type="NCBI Taxonomy" id="1126955"/>
    <lineage>
        <taxon>Eukaryota</taxon>
        <taxon>Fungi</taxon>
        <taxon>Dikarya</taxon>
        <taxon>Ascomycota</taxon>
        <taxon>Pezizomycotina</taxon>
        <taxon>Sordariomycetes</taxon>
        <taxon>Sordariomycetidae</taxon>
        <taxon>Sordariales</taxon>
        <taxon>Chaetomiaceae</taxon>
        <taxon>Corynascus</taxon>
    </lineage>
</organism>
<keyword evidence="4" id="KW-1185">Reference proteome</keyword>
<keyword evidence="2" id="KW-0812">Transmembrane</keyword>
<feature type="compositionally biased region" description="Low complexity" evidence="1">
    <location>
        <begin position="325"/>
        <end position="343"/>
    </location>
</feature>
<feature type="transmembrane region" description="Helical" evidence="2">
    <location>
        <begin position="112"/>
        <end position="136"/>
    </location>
</feature>
<keyword evidence="2" id="KW-1133">Transmembrane helix</keyword>
<reference evidence="3" key="1">
    <citation type="journal article" date="2023" name="Mol. Phylogenet. Evol.">
        <title>Genome-scale phylogeny and comparative genomics of the fungal order Sordariales.</title>
        <authorList>
            <person name="Hensen N."/>
            <person name="Bonometti L."/>
            <person name="Westerberg I."/>
            <person name="Brannstrom I.O."/>
            <person name="Guillou S."/>
            <person name="Cros-Aarteil S."/>
            <person name="Calhoun S."/>
            <person name="Haridas S."/>
            <person name="Kuo A."/>
            <person name="Mondo S."/>
            <person name="Pangilinan J."/>
            <person name="Riley R."/>
            <person name="LaButti K."/>
            <person name="Andreopoulos B."/>
            <person name="Lipzen A."/>
            <person name="Chen C."/>
            <person name="Yan M."/>
            <person name="Daum C."/>
            <person name="Ng V."/>
            <person name="Clum A."/>
            <person name="Steindorff A."/>
            <person name="Ohm R.A."/>
            <person name="Martin F."/>
            <person name="Silar P."/>
            <person name="Natvig D.O."/>
            <person name="Lalanne C."/>
            <person name="Gautier V."/>
            <person name="Ament-Velasquez S.L."/>
            <person name="Kruys A."/>
            <person name="Hutchinson M.I."/>
            <person name="Powell A.J."/>
            <person name="Barry K."/>
            <person name="Miller A.N."/>
            <person name="Grigoriev I.V."/>
            <person name="Debuchy R."/>
            <person name="Gladieux P."/>
            <person name="Hiltunen Thoren M."/>
            <person name="Johannesson H."/>
        </authorList>
    </citation>
    <scope>NUCLEOTIDE SEQUENCE</scope>
    <source>
        <strain evidence="3">CBS 359.72</strain>
    </source>
</reference>
<evidence type="ECO:0000256" key="1">
    <source>
        <dbReference type="SAM" id="MobiDB-lite"/>
    </source>
</evidence>
<feature type="transmembrane region" description="Helical" evidence="2">
    <location>
        <begin position="148"/>
        <end position="169"/>
    </location>
</feature>
<evidence type="ECO:0000313" key="3">
    <source>
        <dbReference type="EMBL" id="KAK4250795.1"/>
    </source>
</evidence>
<gene>
    <name evidence="3" type="ORF">C7999DRAFT_38162</name>
</gene>
<keyword evidence="2" id="KW-0472">Membrane</keyword>
<evidence type="ECO:0000256" key="2">
    <source>
        <dbReference type="SAM" id="Phobius"/>
    </source>
</evidence>
<comment type="caution">
    <text evidence="3">The sequence shown here is derived from an EMBL/GenBank/DDBJ whole genome shotgun (WGS) entry which is preliminary data.</text>
</comment>
<proteinExistence type="predicted"/>
<feature type="transmembrane region" description="Helical" evidence="2">
    <location>
        <begin position="30"/>
        <end position="48"/>
    </location>
</feature>
<feature type="compositionally biased region" description="Polar residues" evidence="1">
    <location>
        <begin position="351"/>
        <end position="362"/>
    </location>
</feature>
<dbReference type="AlphaFoldDB" id="A0AAN7CZD8"/>
<feature type="transmembrane region" description="Helical" evidence="2">
    <location>
        <begin position="76"/>
        <end position="100"/>
    </location>
</feature>
<feature type="region of interest" description="Disordered" evidence="1">
    <location>
        <begin position="296"/>
        <end position="362"/>
    </location>
</feature>